<dbReference type="GO" id="GO:0006338">
    <property type="term" value="P:chromatin remodeling"/>
    <property type="evidence" value="ECO:0007669"/>
    <property type="project" value="InterPro"/>
</dbReference>
<dbReference type="PROSITE" id="PS01359">
    <property type="entry name" value="ZF_PHD_1"/>
    <property type="match status" value="2"/>
</dbReference>
<dbReference type="Pfam" id="PF15612">
    <property type="entry name" value="WHIM1"/>
    <property type="match status" value="1"/>
</dbReference>
<dbReference type="InterPro" id="IPR028941">
    <property type="entry name" value="WHIM2_dom"/>
</dbReference>
<evidence type="ECO:0000259" key="18">
    <source>
        <dbReference type="PROSITE" id="PS50827"/>
    </source>
</evidence>
<accession>A0A5N4ALR9</accession>
<dbReference type="SMART" id="SM00297">
    <property type="entry name" value="BROMO"/>
    <property type="match status" value="1"/>
</dbReference>
<evidence type="ECO:0000256" key="13">
    <source>
        <dbReference type="PROSITE-ProRule" id="PRU00146"/>
    </source>
</evidence>
<feature type="domain" description="WAC" evidence="19">
    <location>
        <begin position="26"/>
        <end position="134"/>
    </location>
</feature>
<dbReference type="FunCoup" id="A0A5N4ALR9">
    <property type="interactions" value="1303"/>
</dbReference>
<dbReference type="GO" id="GO:0031445">
    <property type="term" value="P:regulation of heterochromatin formation"/>
    <property type="evidence" value="ECO:0007669"/>
    <property type="project" value="TreeGrafter"/>
</dbReference>
<dbReference type="PANTHER" id="PTHR46510:SF1">
    <property type="entry name" value="BROMODOMAIN ADJACENT TO ZINC FINGER DOMAIN PROTEIN 1A"/>
    <property type="match status" value="1"/>
</dbReference>
<dbReference type="PROSITE" id="PS50016">
    <property type="entry name" value="ZF_PHD_2"/>
    <property type="match status" value="2"/>
</dbReference>
<keyword evidence="9" id="KW-0804">Transcription</keyword>
<dbReference type="Gene3D" id="1.20.920.10">
    <property type="entry name" value="Bromodomain-like"/>
    <property type="match status" value="1"/>
</dbReference>
<evidence type="ECO:0000256" key="6">
    <source>
        <dbReference type="ARBA" id="ARBA00023015"/>
    </source>
</evidence>
<feature type="domain" description="Bromo" evidence="16">
    <location>
        <begin position="1322"/>
        <end position="1392"/>
    </location>
</feature>
<keyword evidence="7" id="KW-0175">Coiled coil</keyword>
<gene>
    <name evidence="20" type="ORF">PPYR_09298</name>
</gene>
<feature type="domain" description="PHD-type" evidence="17">
    <location>
        <begin position="1025"/>
        <end position="1075"/>
    </location>
</feature>
<evidence type="ECO:0000256" key="5">
    <source>
        <dbReference type="ARBA" id="ARBA00022833"/>
    </source>
</evidence>
<evidence type="ECO:0000256" key="10">
    <source>
        <dbReference type="ARBA" id="ARBA00023242"/>
    </source>
</evidence>
<feature type="compositionally biased region" description="Acidic residues" evidence="15">
    <location>
        <begin position="1138"/>
        <end position="1155"/>
    </location>
</feature>
<dbReference type="EMBL" id="VVIM01000006">
    <property type="protein sequence ID" value="KAB0798305.1"/>
    <property type="molecule type" value="Genomic_DNA"/>
</dbReference>
<keyword evidence="3" id="KW-0479">Metal-binding</keyword>
<feature type="region of interest" description="Disordered" evidence="15">
    <location>
        <begin position="1130"/>
        <end position="1159"/>
    </location>
</feature>
<dbReference type="GO" id="GO:0008623">
    <property type="term" value="C:CHRAC"/>
    <property type="evidence" value="ECO:0007669"/>
    <property type="project" value="TreeGrafter"/>
</dbReference>
<evidence type="ECO:0000259" key="17">
    <source>
        <dbReference type="PROSITE" id="PS50016"/>
    </source>
</evidence>
<dbReference type="Pfam" id="PF10537">
    <property type="entry name" value="WAC_Acf1_DNA_bd"/>
    <property type="match status" value="1"/>
</dbReference>
<dbReference type="FunFam" id="3.30.40.10:FF:000300">
    <property type="entry name" value="Bromodomain adjacent to zinc finger domain protein 1A"/>
    <property type="match status" value="1"/>
</dbReference>
<evidence type="ECO:0000256" key="2">
    <source>
        <dbReference type="ARBA" id="ARBA00022553"/>
    </source>
</evidence>
<evidence type="ECO:0000259" key="16">
    <source>
        <dbReference type="PROSITE" id="PS50014"/>
    </source>
</evidence>
<dbReference type="Pfam" id="PF00439">
    <property type="entry name" value="Bromodomain"/>
    <property type="match status" value="1"/>
</dbReference>
<dbReference type="PANTHER" id="PTHR46510">
    <property type="entry name" value="BROMODOMAIN ADJACENT TO ZINC FINGER DOMAIN PROTEIN 1A"/>
    <property type="match status" value="1"/>
</dbReference>
<dbReference type="InterPro" id="IPR001487">
    <property type="entry name" value="Bromodomain"/>
</dbReference>
<evidence type="ECO:0000313" key="21">
    <source>
        <dbReference type="Proteomes" id="UP000327044"/>
    </source>
</evidence>
<dbReference type="Gene3D" id="3.30.40.10">
    <property type="entry name" value="Zinc/RING finger domain, C3HC4 (zinc finger)"/>
    <property type="match status" value="2"/>
</dbReference>
<dbReference type="InterPro" id="IPR013083">
    <property type="entry name" value="Znf_RING/FYVE/PHD"/>
</dbReference>
<keyword evidence="2" id="KW-0597">Phosphoprotein</keyword>
<protein>
    <recommendedName>
        <fullName evidence="11">Bromodomain adjacent to zinc finger domain protein 1A</fullName>
    </recommendedName>
</protein>
<dbReference type="InterPro" id="IPR001965">
    <property type="entry name" value="Znf_PHD"/>
</dbReference>
<dbReference type="PROSITE" id="PS50014">
    <property type="entry name" value="BROMODOMAIN_2"/>
    <property type="match status" value="1"/>
</dbReference>
<dbReference type="GO" id="GO:0006355">
    <property type="term" value="P:regulation of DNA-templated transcription"/>
    <property type="evidence" value="ECO:0007669"/>
    <property type="project" value="TreeGrafter"/>
</dbReference>
<feature type="region of interest" description="Disordered" evidence="15">
    <location>
        <begin position="1275"/>
        <end position="1306"/>
    </location>
</feature>
<evidence type="ECO:0000256" key="11">
    <source>
        <dbReference type="ARBA" id="ARBA00068253"/>
    </source>
</evidence>
<keyword evidence="21" id="KW-1185">Reference proteome</keyword>
<dbReference type="InterPro" id="IPR019786">
    <property type="entry name" value="Zinc_finger_PHD-type_CS"/>
</dbReference>
<dbReference type="InterPro" id="IPR047171">
    <property type="entry name" value="BAZ1A"/>
</dbReference>
<dbReference type="PROSITE" id="PS50827">
    <property type="entry name" value="DDT"/>
    <property type="match status" value="1"/>
</dbReference>
<keyword evidence="10 14" id="KW-0539">Nucleus</keyword>
<evidence type="ECO:0000256" key="3">
    <source>
        <dbReference type="ARBA" id="ARBA00022723"/>
    </source>
</evidence>
<evidence type="ECO:0000313" key="20">
    <source>
        <dbReference type="EMBL" id="KAB0798305.1"/>
    </source>
</evidence>
<name>A0A5N4ALR9_PHOPY</name>
<dbReference type="GO" id="GO:0000228">
    <property type="term" value="C:nuclear chromosome"/>
    <property type="evidence" value="ECO:0007669"/>
    <property type="project" value="TreeGrafter"/>
</dbReference>
<evidence type="ECO:0000256" key="1">
    <source>
        <dbReference type="ARBA" id="ARBA00004123"/>
    </source>
</evidence>
<dbReference type="InterPro" id="IPR028942">
    <property type="entry name" value="WHIM1_dom"/>
</dbReference>
<feature type="compositionally biased region" description="Basic and acidic residues" evidence="15">
    <location>
        <begin position="683"/>
        <end position="703"/>
    </location>
</feature>
<evidence type="ECO:0000256" key="7">
    <source>
        <dbReference type="ARBA" id="ARBA00023054"/>
    </source>
</evidence>
<dbReference type="InterPro" id="IPR011011">
    <property type="entry name" value="Znf_FYVE_PHD"/>
</dbReference>
<dbReference type="Pfam" id="PF15613">
    <property type="entry name" value="WSD"/>
    <property type="match status" value="1"/>
</dbReference>
<dbReference type="InterPro" id="IPR018501">
    <property type="entry name" value="DDT_dom"/>
</dbReference>
<dbReference type="Proteomes" id="UP000327044">
    <property type="component" value="Unassembled WGS sequence"/>
</dbReference>
<organism evidence="20 21">
    <name type="scientific">Photinus pyralis</name>
    <name type="common">Common eastern firefly</name>
    <name type="synonym">Lampyris pyralis</name>
    <dbReference type="NCBI Taxonomy" id="7054"/>
    <lineage>
        <taxon>Eukaryota</taxon>
        <taxon>Metazoa</taxon>
        <taxon>Ecdysozoa</taxon>
        <taxon>Arthropoda</taxon>
        <taxon>Hexapoda</taxon>
        <taxon>Insecta</taxon>
        <taxon>Pterygota</taxon>
        <taxon>Neoptera</taxon>
        <taxon>Endopterygota</taxon>
        <taxon>Coleoptera</taxon>
        <taxon>Polyphaga</taxon>
        <taxon>Elateriformia</taxon>
        <taxon>Elateroidea</taxon>
        <taxon>Lampyridae</taxon>
        <taxon>Lampyrinae</taxon>
        <taxon>Photinus</taxon>
    </lineage>
</organism>
<dbReference type="PRINTS" id="PR00503">
    <property type="entry name" value="BROMODOMAIN"/>
</dbReference>
<evidence type="ECO:0000256" key="8">
    <source>
        <dbReference type="ARBA" id="ARBA00023117"/>
    </source>
</evidence>
<dbReference type="SUPFAM" id="SSF47370">
    <property type="entry name" value="Bromodomain"/>
    <property type="match status" value="1"/>
</dbReference>
<keyword evidence="8 12" id="KW-0103">Bromodomain</keyword>
<feature type="domain" description="DDT" evidence="18">
    <location>
        <begin position="338"/>
        <end position="403"/>
    </location>
</feature>
<dbReference type="SUPFAM" id="SSF57903">
    <property type="entry name" value="FYVE/PHD zinc finger"/>
    <property type="match status" value="2"/>
</dbReference>
<keyword evidence="6" id="KW-0805">Transcription regulation</keyword>
<proteinExistence type="predicted"/>
<comment type="subcellular location">
    <subcellularLocation>
        <location evidence="1 14">Nucleus</location>
    </subcellularLocation>
</comment>
<evidence type="ECO:0000259" key="19">
    <source>
        <dbReference type="PROSITE" id="PS51136"/>
    </source>
</evidence>
<evidence type="ECO:0000256" key="14">
    <source>
        <dbReference type="PROSITE-ProRule" id="PRU00475"/>
    </source>
</evidence>
<sequence length="1434" mass="164784">MHGKMPLLKDKRFEKASLPNGLLQDEDVFHCVITNEIFRDYDEFCQRIILCNSMVWTCEYTGKTGLTYLEALESEKQVQELLKELSTELRVAVLFLASKTHRNSLTEMVDDLYSFMRDRFFIGENVNASFANNKWKESHILQVIAPSEKQLKDSQKNGHANEKYYPPSSLYSYEVEQLDAEDEDSSHIMVVNASQIKRKRKLTRDKLKFFLKQYITQSDNFIYVIKEKVLRSFGIPSMNFSKIFDGPLPNFGISKQKKKKQKFITEFLVDNQNGMVLEKLAKLRRQEEEKMAEKMKLKEENLKISSLLKEWYMPKEDLELEDHKVLPVPAPVQSKVPEQYIGDIIAIIEFAHTLAKFVHPKMYFPNDLTFDLMERALTQREVSGPLSDVIQMLLSAVFDLQYIEKPQVYSRIDCSGDEKVKDVNGNISLSEATHLAAKAAVWSQEYLGYPLEKLPLFPLTTTEILRMHLLSSGARLTYYGTKMRVEGRGGYVSEDDPALHLRLKYPHIIKALALHNVNNLPISDKLKIIHCLMDQILTYADVRDHIEDTLEKVRQAKYDLKLQSSVERKLEQEYNADKAKIMASDNNVKWNLEKLEKEYDKKRYQHAKELASLQKMAKNQTFLGQDRAFRKYFKIHSIPAVCVSMEDDSGVCLDEYVKQIPHLVGADRATILMHVRKLYDNSSDKENVENKDVENRSEAENKAVEGSGGNEPKVNGIHHPITDEATSLLICSADPAKCPVHSQSMKQKWSFFYEDKQINELIASLNERGIRESELKQAVISDKEDLISFVSQTPIANLNPYIQTDAESRLRPRRQGGKSKYDDANFGFEGDTDLLTVLQSVLIDKVLVMETNISSGTIGSLQVEDRNKWREMLINKDFDSFIHTYQTRLSKEAHNRKNGSSRSAYSNDVMEVIKEYKDHGQFLSSIQTNCEDNGIDYSTLLNISKEHTSAIQALSIALVQIGRGMEDQYLKKPLGNTHQRSDKGVKGGLLKKWEQSLLSASSYDQIFLHYEVLNKCIFWTRSALVTKCQVCRKQANAESMILCDSCNKGQHLFCFKPKLTAVPKDSWYCKDCEKEMDKEAKLEEKVPRWKKIIDLDTPEDWEGDVECIEDDCVDLVDDDDLDIVEDDEVVEVLPTKDTDEEENNTESDEEEESNNDDPTYKVVYTDLTALDLSENESEESIDENDTCSKCRTGGTLLCCDNCPDMFHVECAEPPLRRVPRGKWFCHNCKLHLSGTFVCLFFCIDDAQRSGNISNQRRCAARARDKIHGFARSLRRISETESEGSTSGSENGSTRRSKRRETDRRDDLPLHNAPLQEVLADVLKQEYAWPFIRPVVKNEVPDYYDIITKPMDFGTIKYKLNMGEYKCDADLMDDAALVFDNCNTYNSADDEVYHCGVKLLKYFVNKCHEHGLKVNPKMENEINSPSKPKRLRIDY</sequence>
<reference evidence="20 21" key="1">
    <citation type="journal article" date="2018" name="Elife">
        <title>Firefly genomes illuminate parallel origins of bioluminescence in beetles.</title>
        <authorList>
            <person name="Fallon T.R."/>
            <person name="Lower S.E."/>
            <person name="Chang C.H."/>
            <person name="Bessho-Uehara M."/>
            <person name="Martin G.J."/>
            <person name="Bewick A.J."/>
            <person name="Behringer M."/>
            <person name="Debat H.J."/>
            <person name="Wong I."/>
            <person name="Day J.C."/>
            <person name="Suvorov A."/>
            <person name="Silva C.J."/>
            <person name="Stanger-Hall K.F."/>
            <person name="Hall D.W."/>
            <person name="Schmitz R.J."/>
            <person name="Nelson D.R."/>
            <person name="Lewis S.M."/>
            <person name="Shigenobu S."/>
            <person name="Bybee S.M."/>
            <person name="Larracuente A.M."/>
            <person name="Oba Y."/>
            <person name="Weng J.K."/>
        </authorList>
    </citation>
    <scope>NUCLEOTIDE SEQUENCE [LARGE SCALE GENOMIC DNA]</scope>
    <source>
        <strain evidence="20">1611_PpyrPB1</strain>
        <tissue evidence="20">Whole body</tissue>
    </source>
</reference>
<feature type="domain" description="PHD-type" evidence="17">
    <location>
        <begin position="1184"/>
        <end position="1231"/>
    </location>
</feature>
<comment type="caution">
    <text evidence="20">The sequence shown here is derived from an EMBL/GenBank/DDBJ whole genome shotgun (WGS) entry which is preliminary data.</text>
</comment>
<dbReference type="PROSITE" id="PS51136">
    <property type="entry name" value="WAC"/>
    <property type="match status" value="1"/>
</dbReference>
<feature type="region of interest" description="Disordered" evidence="15">
    <location>
        <begin position="683"/>
        <end position="716"/>
    </location>
</feature>
<dbReference type="CDD" id="cd15539">
    <property type="entry name" value="PHD1_AIRE"/>
    <property type="match status" value="1"/>
</dbReference>
<evidence type="ECO:0000256" key="9">
    <source>
        <dbReference type="ARBA" id="ARBA00023163"/>
    </source>
</evidence>
<dbReference type="InParanoid" id="A0A5N4ALR9"/>
<feature type="compositionally biased region" description="Low complexity" evidence="15">
    <location>
        <begin position="1282"/>
        <end position="1293"/>
    </location>
</feature>
<dbReference type="Pfam" id="PF00628">
    <property type="entry name" value="PHD"/>
    <property type="match status" value="2"/>
</dbReference>
<evidence type="ECO:0000256" key="15">
    <source>
        <dbReference type="SAM" id="MobiDB-lite"/>
    </source>
</evidence>
<keyword evidence="5" id="KW-0862">Zinc</keyword>
<dbReference type="InterPro" id="IPR019787">
    <property type="entry name" value="Znf_PHD-finger"/>
</dbReference>
<dbReference type="InterPro" id="IPR036427">
    <property type="entry name" value="Bromodomain-like_sf"/>
</dbReference>
<dbReference type="GO" id="GO:0003677">
    <property type="term" value="F:DNA binding"/>
    <property type="evidence" value="ECO:0007669"/>
    <property type="project" value="TreeGrafter"/>
</dbReference>
<keyword evidence="4 13" id="KW-0863">Zinc-finger</keyword>
<evidence type="ECO:0000256" key="12">
    <source>
        <dbReference type="PROSITE-ProRule" id="PRU00035"/>
    </source>
</evidence>
<dbReference type="SMART" id="SM00249">
    <property type="entry name" value="PHD"/>
    <property type="match status" value="2"/>
</dbReference>
<dbReference type="GO" id="GO:0045740">
    <property type="term" value="P:positive regulation of DNA replication"/>
    <property type="evidence" value="ECO:0007669"/>
    <property type="project" value="TreeGrafter"/>
</dbReference>
<evidence type="ECO:0000256" key="4">
    <source>
        <dbReference type="ARBA" id="ARBA00022771"/>
    </source>
</evidence>
<dbReference type="GO" id="GO:0008270">
    <property type="term" value="F:zinc ion binding"/>
    <property type="evidence" value="ECO:0007669"/>
    <property type="project" value="UniProtKB-KW"/>
</dbReference>
<dbReference type="InterPro" id="IPR013136">
    <property type="entry name" value="WSTF_Acf1_Cbp146"/>
</dbReference>